<organism evidence="13 14">
    <name type="scientific">Lactuca virosa</name>
    <dbReference type="NCBI Taxonomy" id="75947"/>
    <lineage>
        <taxon>Eukaryota</taxon>
        <taxon>Viridiplantae</taxon>
        <taxon>Streptophyta</taxon>
        <taxon>Embryophyta</taxon>
        <taxon>Tracheophyta</taxon>
        <taxon>Spermatophyta</taxon>
        <taxon>Magnoliopsida</taxon>
        <taxon>eudicotyledons</taxon>
        <taxon>Gunneridae</taxon>
        <taxon>Pentapetalae</taxon>
        <taxon>asterids</taxon>
        <taxon>campanulids</taxon>
        <taxon>Asterales</taxon>
        <taxon>Asteraceae</taxon>
        <taxon>Cichorioideae</taxon>
        <taxon>Cichorieae</taxon>
        <taxon>Lactucinae</taxon>
        <taxon>Lactuca</taxon>
    </lineage>
</organism>
<dbReference type="GO" id="GO:0006355">
    <property type="term" value="P:regulation of DNA-templated transcription"/>
    <property type="evidence" value="ECO:0007669"/>
    <property type="project" value="InterPro"/>
</dbReference>
<keyword evidence="3" id="KW-0812">Transmembrane</keyword>
<evidence type="ECO:0000256" key="4">
    <source>
        <dbReference type="ARBA" id="ARBA00022989"/>
    </source>
</evidence>
<proteinExistence type="predicted"/>
<keyword evidence="14" id="KW-1185">Reference proteome</keyword>
<dbReference type="EMBL" id="CAKMRJ010002223">
    <property type="protein sequence ID" value="CAH1425188.1"/>
    <property type="molecule type" value="Genomic_DNA"/>
</dbReference>
<accession>A0AAU9MX33</accession>
<comment type="subcellular location">
    <subcellularLocation>
        <location evidence="2">Membrane</location>
        <topology evidence="2">Single-pass membrane protein</topology>
    </subcellularLocation>
    <subcellularLocation>
        <location evidence="1">Nucleus</location>
    </subcellularLocation>
</comment>
<dbReference type="Gene3D" id="2.170.150.80">
    <property type="entry name" value="NAC domain"/>
    <property type="match status" value="1"/>
</dbReference>
<dbReference type="AlphaFoldDB" id="A0AAU9MX33"/>
<evidence type="ECO:0000256" key="2">
    <source>
        <dbReference type="ARBA" id="ARBA00004167"/>
    </source>
</evidence>
<dbReference type="SUPFAM" id="SSF101941">
    <property type="entry name" value="NAC domain"/>
    <property type="match status" value="1"/>
</dbReference>
<evidence type="ECO:0000256" key="11">
    <source>
        <dbReference type="SAM" id="MobiDB-lite"/>
    </source>
</evidence>
<dbReference type="PANTHER" id="PTHR31744:SF216">
    <property type="entry name" value="NAC TRANSCRIPTION FACTOR"/>
    <property type="match status" value="1"/>
</dbReference>
<feature type="region of interest" description="Disordered" evidence="11">
    <location>
        <begin position="97"/>
        <end position="121"/>
    </location>
</feature>
<sequence length="228" mass="26441">MLKIYFVDTKRSFKFIDIWRFLSASPKWVKEYGEEEEGGEKRTKVSETSYTTSSEDELELEEVVDQWGEKRKGPHQIHQTSAFASSLDVHTCRLHPSALRSGHRRQPPLPPASSKLGDNSKRFHPTDEELVLYCLKRKICGRSLKLDIIGEVDVYKWDPEELPGQSKLKSGDRQWFFFSPRDRKYPNGGRSSRATMNGYWKATGKDRIIKRKSFPVGIIDKIIDLYIN</sequence>
<name>A0AAU9MX33_9ASTR</name>
<dbReference type="PROSITE" id="PS51005">
    <property type="entry name" value="NAC"/>
    <property type="match status" value="1"/>
</dbReference>
<feature type="domain" description="NAC" evidence="12">
    <location>
        <begin position="117"/>
        <end position="228"/>
    </location>
</feature>
<evidence type="ECO:0000256" key="10">
    <source>
        <dbReference type="ARBA" id="ARBA00023242"/>
    </source>
</evidence>
<keyword evidence="6" id="KW-0238">DNA-binding</keyword>
<gene>
    <name evidence="13" type="ORF">LVIROSA_LOCUS12343</name>
</gene>
<evidence type="ECO:0000313" key="14">
    <source>
        <dbReference type="Proteomes" id="UP001157418"/>
    </source>
</evidence>
<evidence type="ECO:0000256" key="1">
    <source>
        <dbReference type="ARBA" id="ARBA00004123"/>
    </source>
</evidence>
<keyword evidence="5" id="KW-0805">Transcription regulation</keyword>
<reference evidence="13 14" key="1">
    <citation type="submission" date="2022-01" db="EMBL/GenBank/DDBJ databases">
        <authorList>
            <person name="Xiong W."/>
            <person name="Schranz E."/>
        </authorList>
    </citation>
    <scope>NUCLEOTIDE SEQUENCE [LARGE SCALE GENOMIC DNA]</scope>
</reference>
<keyword evidence="10" id="KW-0539">Nucleus</keyword>
<keyword evidence="7" id="KW-0472">Membrane</keyword>
<evidence type="ECO:0000256" key="9">
    <source>
        <dbReference type="ARBA" id="ARBA00023163"/>
    </source>
</evidence>
<dbReference type="Proteomes" id="UP001157418">
    <property type="component" value="Unassembled WGS sequence"/>
</dbReference>
<protein>
    <recommendedName>
        <fullName evidence="12">NAC domain-containing protein</fullName>
    </recommendedName>
</protein>
<dbReference type="InterPro" id="IPR003441">
    <property type="entry name" value="NAC-dom"/>
</dbReference>
<dbReference type="Pfam" id="PF02365">
    <property type="entry name" value="NAM"/>
    <property type="match status" value="1"/>
</dbReference>
<evidence type="ECO:0000256" key="7">
    <source>
        <dbReference type="ARBA" id="ARBA00023136"/>
    </source>
</evidence>
<keyword evidence="4" id="KW-1133">Transmembrane helix</keyword>
<evidence type="ECO:0000256" key="8">
    <source>
        <dbReference type="ARBA" id="ARBA00023159"/>
    </source>
</evidence>
<keyword evidence="8" id="KW-0010">Activator</keyword>
<evidence type="ECO:0000313" key="13">
    <source>
        <dbReference type="EMBL" id="CAH1425188.1"/>
    </source>
</evidence>
<dbReference type="InterPro" id="IPR036093">
    <property type="entry name" value="NAC_dom_sf"/>
</dbReference>
<evidence type="ECO:0000259" key="12">
    <source>
        <dbReference type="PROSITE" id="PS51005"/>
    </source>
</evidence>
<dbReference type="GO" id="GO:0005634">
    <property type="term" value="C:nucleus"/>
    <property type="evidence" value="ECO:0007669"/>
    <property type="project" value="UniProtKB-SubCell"/>
</dbReference>
<keyword evidence="9" id="KW-0804">Transcription</keyword>
<evidence type="ECO:0000256" key="3">
    <source>
        <dbReference type="ARBA" id="ARBA00022692"/>
    </source>
</evidence>
<feature type="region of interest" description="Disordered" evidence="11">
    <location>
        <begin position="32"/>
        <end position="57"/>
    </location>
</feature>
<evidence type="ECO:0000256" key="6">
    <source>
        <dbReference type="ARBA" id="ARBA00023125"/>
    </source>
</evidence>
<comment type="caution">
    <text evidence="13">The sequence shown here is derived from an EMBL/GenBank/DDBJ whole genome shotgun (WGS) entry which is preliminary data.</text>
</comment>
<dbReference type="PANTHER" id="PTHR31744">
    <property type="entry name" value="PROTEIN CUP-SHAPED COTYLEDON 2-RELATED"/>
    <property type="match status" value="1"/>
</dbReference>
<evidence type="ECO:0000256" key="5">
    <source>
        <dbReference type="ARBA" id="ARBA00023015"/>
    </source>
</evidence>
<dbReference type="GO" id="GO:0016020">
    <property type="term" value="C:membrane"/>
    <property type="evidence" value="ECO:0007669"/>
    <property type="project" value="UniProtKB-SubCell"/>
</dbReference>
<dbReference type="GO" id="GO:0000976">
    <property type="term" value="F:transcription cis-regulatory region binding"/>
    <property type="evidence" value="ECO:0007669"/>
    <property type="project" value="UniProtKB-ARBA"/>
</dbReference>